<dbReference type="RefSeq" id="YP_010663297.1">
    <property type="nucleotide sequence ID" value="NC_070895.1"/>
</dbReference>
<dbReference type="GeneID" id="77939319"/>
<evidence type="ECO:0000313" key="1">
    <source>
        <dbReference type="EMBL" id="QDM56450.1"/>
    </source>
</evidence>
<name>A0A515MIG2_9CAUD</name>
<evidence type="ECO:0000313" key="2">
    <source>
        <dbReference type="Proteomes" id="UP000318552"/>
    </source>
</evidence>
<accession>A0A515MIG2</accession>
<dbReference type="KEGG" id="vg:77939319"/>
<proteinExistence type="predicted"/>
<keyword evidence="2" id="KW-1185">Reference proteome</keyword>
<protein>
    <submittedName>
        <fullName evidence="1">Uncharacterized protein</fullName>
    </submittedName>
</protein>
<sequence length="81" mass="9246">MNLGVVIRVLLNAPQPSSPAVDAAVRDLEAYLEQRDPTTPEERSEAALDWYQIEQQDIINTFQKNQQVRTEYPTVTKCKVD</sequence>
<gene>
    <name evidence="1" type="primary">24</name>
    <name evidence="1" type="ORF">SEA_SHECKWES_24</name>
</gene>
<dbReference type="Proteomes" id="UP000318552">
    <property type="component" value="Segment"/>
</dbReference>
<reference evidence="2" key="1">
    <citation type="submission" date="2019-05" db="EMBL/GenBank/DDBJ databases">
        <authorList>
            <person name="Begin E.J."/>
            <person name="Burnham C.Matt."/>
            <person name="Chappell E."/>
            <person name="Hambrick G.L."/>
            <person name="Harrington T.R."/>
            <person name="Harris A.E."/>
            <person name="Hasley B.L."/>
            <person name="Haynie C.M."/>
            <person name="Hopkins G.A."/>
            <person name="Hutchins C.B."/>
            <person name="Jester D.A."/>
            <person name="Johnson J."/>
            <person name="Martin A.P."/>
            <person name="Merino K.D."/>
            <person name="Pinkerton C.N."/>
            <person name="Poe J.Gabe."/>
            <person name="Savage T.D."/>
            <person name="Smith R.Hunter."/>
            <person name="Smith J.Zane."/>
            <person name="Spiva T.A."/>
            <person name="Thompson L."/>
            <person name="Thompson N.R."/>
            <person name="Thurman R.E."/>
            <person name="West C.T."/>
            <person name="Reyna N.S."/>
            <person name="Plymale R.C."/>
            <person name="Garlena R.A."/>
            <person name="Russell D.A."/>
            <person name="Pope W.H."/>
            <person name="Jacobs-Sera D."/>
            <person name="Hatfull G.F."/>
        </authorList>
    </citation>
    <scope>NUCLEOTIDE SEQUENCE [LARGE SCALE GENOMIC DNA]</scope>
</reference>
<organism evidence="1 2">
    <name type="scientific">Gordonia phage SheckWes</name>
    <dbReference type="NCBI Taxonomy" id="2591117"/>
    <lineage>
        <taxon>Viruses</taxon>
        <taxon>Duplodnaviria</taxon>
        <taxon>Heunggongvirae</taxon>
        <taxon>Uroviricota</taxon>
        <taxon>Caudoviricetes</taxon>
        <taxon>Ponsvirus</taxon>
        <taxon>Ponsvirus sheckwes</taxon>
    </lineage>
</organism>
<dbReference type="EMBL" id="MK967385">
    <property type="protein sequence ID" value="QDM56450.1"/>
    <property type="molecule type" value="Genomic_DNA"/>
</dbReference>